<comment type="caution">
    <text evidence="5">The sequence shown here is derived from an EMBL/GenBank/DDBJ whole genome shotgun (WGS) entry which is preliminary data.</text>
</comment>
<dbReference type="AlphaFoldDB" id="A0A1V6CBP1"/>
<dbReference type="GO" id="GO:0008887">
    <property type="term" value="F:glycerate kinase activity"/>
    <property type="evidence" value="ECO:0007669"/>
    <property type="project" value="UniProtKB-UniRule"/>
</dbReference>
<dbReference type="Pfam" id="PF02595">
    <property type="entry name" value="Gly_kinase"/>
    <property type="match status" value="1"/>
</dbReference>
<dbReference type="InterPro" id="IPR004381">
    <property type="entry name" value="Glycerate_kinase"/>
</dbReference>
<evidence type="ECO:0000256" key="4">
    <source>
        <dbReference type="PIRNR" id="PIRNR006078"/>
    </source>
</evidence>
<dbReference type="EMBL" id="MWDQ01000045">
    <property type="protein sequence ID" value="OQB74297.1"/>
    <property type="molecule type" value="Genomic_DNA"/>
</dbReference>
<accession>A0A1V6CBP1</accession>
<keyword evidence="3 4" id="KW-0418">Kinase</keyword>
<sequence>MKIVICPDSFKGCLGSLEVARAIKDGVKEIFPDAQYISLPMADGGEGTVDALLFAIGGKKYKADVLDPLGRKIKAEYAVLSDGTGVLEMASASGLPLLRTNEKNPLITSTYGTGQIILELVKKKVKSILIGVGGSATVDGGTGMAKALGVKFYSKSGENLQEGGGFLGDLEKIDISGINRDALKTKITVLCDVNNPLTGKYGASRIFGPQKGADKKMVNILEKNLKHYAKIIKKQIRKDIEHIPGSGAAGGLAAGLVAFLNAELKEGAHFIAEKIKLEKNIKDSHLIITGEGKIDSQVKYGKAILAVIQISKKYKKPVVAICGQISGDLKFLHKYGLSAVFPITPGPITLEESIKNSKRFIRNTSAQIAGLVRCFYKNRLNS</sequence>
<evidence type="ECO:0000256" key="3">
    <source>
        <dbReference type="ARBA" id="ARBA00022777"/>
    </source>
</evidence>
<dbReference type="PIRSF" id="PIRSF006078">
    <property type="entry name" value="GlxK"/>
    <property type="match status" value="1"/>
</dbReference>
<dbReference type="PANTHER" id="PTHR21599:SF0">
    <property type="entry name" value="GLYCERATE KINASE"/>
    <property type="match status" value="1"/>
</dbReference>
<dbReference type="Gene3D" id="3.40.50.10350">
    <property type="entry name" value="Glycerate kinase, domain 1"/>
    <property type="match status" value="1"/>
</dbReference>
<proteinExistence type="inferred from homology"/>
<dbReference type="GO" id="GO:0031388">
    <property type="term" value="P:organic acid phosphorylation"/>
    <property type="evidence" value="ECO:0007669"/>
    <property type="project" value="UniProtKB-UniRule"/>
</dbReference>
<protein>
    <submittedName>
        <fullName evidence="5">Glycerate 2-kinase</fullName>
        <ecNumber evidence="5">2.7.1.165</ecNumber>
    </submittedName>
</protein>
<dbReference type="Gene3D" id="3.90.1510.10">
    <property type="entry name" value="Glycerate kinase, domain 2"/>
    <property type="match status" value="1"/>
</dbReference>
<gene>
    <name evidence="5" type="primary">garK</name>
    <name evidence="5" type="ORF">BWX89_00584</name>
</gene>
<dbReference type="InterPro" id="IPR036129">
    <property type="entry name" value="Glycerate_kinase_sf"/>
</dbReference>
<reference evidence="5" key="1">
    <citation type="submission" date="2017-02" db="EMBL/GenBank/DDBJ databases">
        <title>Delving into the versatile metabolic prowess of the omnipresent phylum Bacteroidetes.</title>
        <authorList>
            <person name="Nobu M.K."/>
            <person name="Mei R."/>
            <person name="Narihiro T."/>
            <person name="Kuroda K."/>
            <person name="Liu W.-T."/>
        </authorList>
    </citation>
    <scope>NUCLEOTIDE SEQUENCE</scope>
    <source>
        <strain evidence="5">ADurb.Bin131</strain>
    </source>
</reference>
<dbReference type="NCBIfam" id="TIGR00045">
    <property type="entry name" value="glycerate kinase"/>
    <property type="match status" value="1"/>
</dbReference>
<dbReference type="SUPFAM" id="SSF110738">
    <property type="entry name" value="Glycerate kinase I"/>
    <property type="match status" value="1"/>
</dbReference>
<evidence type="ECO:0000256" key="1">
    <source>
        <dbReference type="ARBA" id="ARBA00006284"/>
    </source>
</evidence>
<name>A0A1V6CBP1_UNCT6</name>
<dbReference type="Proteomes" id="UP000485562">
    <property type="component" value="Unassembled WGS sequence"/>
</dbReference>
<evidence type="ECO:0000256" key="2">
    <source>
        <dbReference type="ARBA" id="ARBA00022679"/>
    </source>
</evidence>
<dbReference type="GO" id="GO:0043798">
    <property type="term" value="F:glycerate 2-kinase activity"/>
    <property type="evidence" value="ECO:0007669"/>
    <property type="project" value="UniProtKB-EC"/>
</dbReference>
<dbReference type="PANTHER" id="PTHR21599">
    <property type="entry name" value="GLYCERATE KINASE"/>
    <property type="match status" value="1"/>
</dbReference>
<keyword evidence="2 4" id="KW-0808">Transferase</keyword>
<dbReference type="EC" id="2.7.1.165" evidence="5"/>
<dbReference type="InterPro" id="IPR018193">
    <property type="entry name" value="Glyc_kinase_flavodox-like_fold"/>
</dbReference>
<organism evidence="5">
    <name type="scientific">candidate division TA06 bacterium ADurb.Bin131</name>
    <dbReference type="NCBI Taxonomy" id="1852827"/>
    <lineage>
        <taxon>Bacteria</taxon>
        <taxon>Bacteria division TA06</taxon>
    </lineage>
</organism>
<dbReference type="InterPro" id="IPR018197">
    <property type="entry name" value="Glycerate_kinase_RE-like"/>
</dbReference>
<evidence type="ECO:0000313" key="5">
    <source>
        <dbReference type="EMBL" id="OQB74297.1"/>
    </source>
</evidence>
<comment type="similarity">
    <text evidence="1 4">Belongs to the glycerate kinase type-1 family.</text>
</comment>